<dbReference type="AlphaFoldDB" id="A0A699K3Z1"/>
<organism evidence="1">
    <name type="scientific">Tanacetum cinerariifolium</name>
    <name type="common">Dalmatian daisy</name>
    <name type="synonym">Chrysanthemum cinerariifolium</name>
    <dbReference type="NCBI Taxonomy" id="118510"/>
    <lineage>
        <taxon>Eukaryota</taxon>
        <taxon>Viridiplantae</taxon>
        <taxon>Streptophyta</taxon>
        <taxon>Embryophyta</taxon>
        <taxon>Tracheophyta</taxon>
        <taxon>Spermatophyta</taxon>
        <taxon>Magnoliopsida</taxon>
        <taxon>eudicotyledons</taxon>
        <taxon>Gunneridae</taxon>
        <taxon>Pentapetalae</taxon>
        <taxon>asterids</taxon>
        <taxon>campanulids</taxon>
        <taxon>Asterales</taxon>
        <taxon>Asteraceae</taxon>
        <taxon>Asteroideae</taxon>
        <taxon>Anthemideae</taxon>
        <taxon>Anthemidinae</taxon>
        <taxon>Tanacetum</taxon>
    </lineage>
</organism>
<dbReference type="Gene3D" id="3.60.10.10">
    <property type="entry name" value="Endonuclease/exonuclease/phosphatase"/>
    <property type="match status" value="1"/>
</dbReference>
<protein>
    <recommendedName>
        <fullName evidence="2">RNA-directed DNA polymerase, eukaryota</fullName>
    </recommendedName>
</protein>
<gene>
    <name evidence="1" type="ORF">Tci_647420</name>
</gene>
<dbReference type="EMBL" id="BKCJ010481684">
    <property type="protein sequence ID" value="GFA75448.1"/>
    <property type="molecule type" value="Genomic_DNA"/>
</dbReference>
<name>A0A699K3Z1_TANCI</name>
<dbReference type="InterPro" id="IPR036691">
    <property type="entry name" value="Endo/exonu/phosph_ase_sf"/>
</dbReference>
<dbReference type="SUPFAM" id="SSF56219">
    <property type="entry name" value="DNase I-like"/>
    <property type="match status" value="1"/>
</dbReference>
<sequence>MEPGIYPSKSIRLDWTVNQMDHFYKNYHKYHLDPSYEDDDVESEYDGIAVSMKSEFELDAATNIENGAAHASNVSNDDKYSMCGLLETHVKKKKLASICSRVLGHWEWVSNIASCSGGTRIIVGWDPNCVNVMIMEQSAQAIHCFVEPLNGDLSFHCSFVYAHIHTVDRRSLWKSLWKYKQSLRNSPWVILGDFNSTLDPSEKSSGCSKVTTAMSDFKDYVIDIEVKDISMSGLNFTWNKCPGKVGGLLKKLDRIMGNVDFLTSFPTSYAHFLPFMTFDHSPAVFVIPEVAKSKPKPFKFHNYLTGKDGFILAVKKVWDSDIEGFSMFSLASKLRMLKKPLRKLNFDQGNLFANVEKLKKELATIQSAMVSDPFSSDLREAELSCLKAYKEALKDEELFLRQKSKIKWLSEGDCNSKYFHNVVKGQINRGRISVVEDMNGVHHFGVSVEEQFVNHFQSVLGKCSKVLPINNPEFLFTNKLSEGDAAYMIRYIFDDEVKAALFDIDNNKAPGPNGYSS</sequence>
<accession>A0A699K3Z1</accession>
<evidence type="ECO:0008006" key="2">
    <source>
        <dbReference type="Google" id="ProtNLM"/>
    </source>
</evidence>
<dbReference type="PANTHER" id="PTHR33710:SF79">
    <property type="entry name" value="OS06G0205337 PROTEIN"/>
    <property type="match status" value="1"/>
</dbReference>
<dbReference type="PANTHER" id="PTHR33710">
    <property type="entry name" value="BNAC02G09200D PROTEIN"/>
    <property type="match status" value="1"/>
</dbReference>
<reference evidence="1" key="1">
    <citation type="journal article" date="2019" name="Sci. Rep.">
        <title>Draft genome of Tanacetum cinerariifolium, the natural source of mosquito coil.</title>
        <authorList>
            <person name="Yamashiro T."/>
            <person name="Shiraishi A."/>
            <person name="Satake H."/>
            <person name="Nakayama K."/>
        </authorList>
    </citation>
    <scope>NUCLEOTIDE SEQUENCE</scope>
</reference>
<comment type="caution">
    <text evidence="1">The sequence shown here is derived from an EMBL/GenBank/DDBJ whole genome shotgun (WGS) entry which is preliminary data.</text>
</comment>
<evidence type="ECO:0000313" key="1">
    <source>
        <dbReference type="EMBL" id="GFA75448.1"/>
    </source>
</evidence>
<proteinExistence type="predicted"/>